<comment type="catalytic activity">
    <reaction evidence="6 7">
        <text>5-amino-1-(5-phospho-beta-D-ribosyl)imidazole + hydrogencarbonate + ATP = 5-carboxyamino-1-(5-phospho-D-ribosyl)imidazole + ADP + phosphate + 2 H(+)</text>
        <dbReference type="Rhea" id="RHEA:19317"/>
        <dbReference type="ChEBI" id="CHEBI:15378"/>
        <dbReference type="ChEBI" id="CHEBI:17544"/>
        <dbReference type="ChEBI" id="CHEBI:30616"/>
        <dbReference type="ChEBI" id="CHEBI:43474"/>
        <dbReference type="ChEBI" id="CHEBI:58730"/>
        <dbReference type="ChEBI" id="CHEBI:137981"/>
        <dbReference type="ChEBI" id="CHEBI:456216"/>
        <dbReference type="EC" id="6.3.4.18"/>
    </reaction>
</comment>
<dbReference type="GO" id="GO:0004638">
    <property type="term" value="F:phosphoribosylaminoimidazole carboxylase activity"/>
    <property type="evidence" value="ECO:0007669"/>
    <property type="project" value="InterPro"/>
</dbReference>
<dbReference type="Gene3D" id="3.30.470.20">
    <property type="entry name" value="ATP-grasp fold, B domain"/>
    <property type="match status" value="1"/>
</dbReference>
<dbReference type="GO" id="GO:0046872">
    <property type="term" value="F:metal ion binding"/>
    <property type="evidence" value="ECO:0007669"/>
    <property type="project" value="InterPro"/>
</dbReference>
<dbReference type="NCBIfam" id="TIGR01161">
    <property type="entry name" value="purK"/>
    <property type="match status" value="1"/>
</dbReference>
<evidence type="ECO:0000256" key="7">
    <source>
        <dbReference type="RuleBase" id="RU361200"/>
    </source>
</evidence>
<dbReference type="EC" id="6.3.4.18" evidence="6 7"/>
<dbReference type="GO" id="GO:0006189">
    <property type="term" value="P:'de novo' IMP biosynthetic process"/>
    <property type="evidence" value="ECO:0007669"/>
    <property type="project" value="UniProtKB-UniRule"/>
</dbReference>
<keyword evidence="5" id="KW-0456">Lyase</keyword>
<keyword evidence="10" id="KW-1185">Reference proteome</keyword>
<dbReference type="PANTHER" id="PTHR11609">
    <property type="entry name" value="PURINE BIOSYNTHESIS PROTEIN 6/7, PUR6/7"/>
    <property type="match status" value="1"/>
</dbReference>
<dbReference type="EMBL" id="FONY01000003">
    <property type="protein sequence ID" value="SFE57145.1"/>
    <property type="molecule type" value="Genomic_DNA"/>
</dbReference>
<keyword evidence="3" id="KW-0210">Decarboxylase</keyword>
<protein>
    <recommendedName>
        <fullName evidence="6 7">N5-carboxyaminoimidazole ribonucleotide synthase</fullName>
        <shortName evidence="6 7">N5-CAIR synthase</shortName>
        <ecNumber evidence="6 7">6.3.4.18</ecNumber>
    </recommendedName>
    <alternativeName>
        <fullName evidence="6 7">5-(carboxyamino)imidazole ribonucleotide synthetase</fullName>
    </alternativeName>
</protein>
<evidence type="ECO:0000256" key="1">
    <source>
        <dbReference type="ARBA" id="ARBA00022741"/>
    </source>
</evidence>
<evidence type="ECO:0000256" key="3">
    <source>
        <dbReference type="ARBA" id="ARBA00022793"/>
    </source>
</evidence>
<dbReference type="InterPro" id="IPR054350">
    <property type="entry name" value="PurT/PurK_preATP-grasp"/>
</dbReference>
<dbReference type="NCBIfam" id="NF004679">
    <property type="entry name" value="PRK06019.1-5"/>
    <property type="match status" value="1"/>
</dbReference>
<feature type="binding site" evidence="6">
    <location>
        <position position="105"/>
    </location>
    <ligand>
        <name>ATP</name>
        <dbReference type="ChEBI" id="CHEBI:30616"/>
    </ligand>
</feature>
<dbReference type="InterPro" id="IPR005875">
    <property type="entry name" value="PurK"/>
</dbReference>
<comment type="function">
    <text evidence="6">Catalyzes the ATP-dependent conversion of 5-aminoimidazole ribonucleotide (AIR) and HCO(3)(-) to N5-carboxyaminoimidazole ribonucleotide (N5-CAIR).</text>
</comment>
<evidence type="ECO:0000256" key="6">
    <source>
        <dbReference type="HAMAP-Rule" id="MF_01928"/>
    </source>
</evidence>
<dbReference type="SUPFAM" id="SSF56059">
    <property type="entry name" value="Glutathione synthetase ATP-binding domain-like"/>
    <property type="match status" value="1"/>
</dbReference>
<dbReference type="InterPro" id="IPR013815">
    <property type="entry name" value="ATP_grasp_subdomain_1"/>
</dbReference>
<gene>
    <name evidence="6 7" type="primary">purK</name>
    <name evidence="9" type="ORF">SAMN04488541_100371</name>
</gene>
<comment type="subunit">
    <text evidence="6 7">Homodimer.</text>
</comment>
<evidence type="ECO:0000259" key="8">
    <source>
        <dbReference type="PROSITE" id="PS50975"/>
    </source>
</evidence>
<dbReference type="PROSITE" id="PS50975">
    <property type="entry name" value="ATP_GRASP"/>
    <property type="match status" value="1"/>
</dbReference>
<feature type="binding site" evidence="6">
    <location>
        <position position="143"/>
    </location>
    <ligand>
        <name>ATP</name>
        <dbReference type="ChEBI" id="CHEBI:30616"/>
    </ligand>
</feature>
<keyword evidence="6 7" id="KW-0436">Ligase</keyword>
<dbReference type="FunFam" id="3.30.470.20:FF:000037">
    <property type="entry name" value="Phosphoribosylaminoimidazole carboxylase, chloroplastic"/>
    <property type="match status" value="1"/>
</dbReference>
<keyword evidence="4 6" id="KW-0067">ATP-binding</keyword>
<evidence type="ECO:0000313" key="10">
    <source>
        <dbReference type="Proteomes" id="UP000199513"/>
    </source>
</evidence>
<dbReference type="RefSeq" id="WP_091539398.1">
    <property type="nucleotide sequence ID" value="NZ_FONY01000003.1"/>
</dbReference>
<keyword evidence="2 6" id="KW-0658">Purine biosynthesis</keyword>
<feature type="domain" description="ATP-grasp" evidence="8">
    <location>
        <begin position="109"/>
        <end position="291"/>
    </location>
</feature>
<dbReference type="InterPro" id="IPR016185">
    <property type="entry name" value="PreATP-grasp_dom_sf"/>
</dbReference>
<dbReference type="STRING" id="1003.SAMN04488541_100371"/>
<dbReference type="InterPro" id="IPR011054">
    <property type="entry name" value="Rudment_hybrid_motif"/>
</dbReference>
<dbReference type="Pfam" id="PF02222">
    <property type="entry name" value="ATP-grasp"/>
    <property type="match status" value="1"/>
</dbReference>
<proteinExistence type="inferred from homology"/>
<dbReference type="InterPro" id="IPR040686">
    <property type="entry name" value="PurK_C"/>
</dbReference>
<reference evidence="9 10" key="1">
    <citation type="submission" date="2016-10" db="EMBL/GenBank/DDBJ databases">
        <authorList>
            <person name="de Groot N.N."/>
        </authorList>
    </citation>
    <scope>NUCLEOTIDE SEQUENCE [LARGE SCALE GENOMIC DNA]</scope>
    <source>
        <strain>GEY</strain>
        <strain evidence="10">DSM 9560</strain>
    </source>
</reference>
<dbReference type="GO" id="GO:0034028">
    <property type="term" value="F:5-(carboxyamino)imidazole ribonucleotide synthase activity"/>
    <property type="evidence" value="ECO:0007669"/>
    <property type="project" value="UniProtKB-UniRule"/>
</dbReference>
<dbReference type="InterPro" id="IPR003135">
    <property type="entry name" value="ATP-grasp_carboxylate-amine"/>
</dbReference>
<sequence length="381" mass="42655">MSYKQTRLGILGGGQLGKMLIQAAADLNVLCKVLDPDANAPCKVLTNDFIQGKLTDYQTVYEFGKEVEVLTIEIENVNTEAMEALVKEGVRVFPKPSIVREIQDKRLQKQFFQKNSIPTAEFVLIENREDLAKYKDFLPAVQKLGKEGYDGRGVQKILNENDISKGFDAPSLIEKLIDFEKEISVIVARNENGEVKTFPVVELVFNPVYNLVEYLFAPANISKEVEQEANRIATLIVEKWDFVGLLAVEMFLTKDQQVLVNEVAPRPHNSGHHTIEANYVSQYEQHLRAILNLPLGSTHAIMPAAMVNLLGAAGFSGIAQYENLEKVLALEGAYVHLYGKAVTKPFRKMGHVTLLDQTTEGLHSKVDFVKHHLKVVSDEYS</sequence>
<evidence type="ECO:0000256" key="4">
    <source>
        <dbReference type="ARBA" id="ARBA00022840"/>
    </source>
</evidence>
<dbReference type="OrthoDB" id="9804625at2"/>
<evidence type="ECO:0000256" key="5">
    <source>
        <dbReference type="ARBA" id="ARBA00023239"/>
    </source>
</evidence>
<dbReference type="GO" id="GO:0005829">
    <property type="term" value="C:cytosol"/>
    <property type="evidence" value="ECO:0007669"/>
    <property type="project" value="TreeGrafter"/>
</dbReference>
<keyword evidence="1 6" id="KW-0547">Nucleotide-binding</keyword>
<dbReference type="Pfam" id="PF22660">
    <property type="entry name" value="RS_preATP-grasp-like"/>
    <property type="match status" value="1"/>
</dbReference>
<dbReference type="AlphaFoldDB" id="A0A1I2BLV7"/>
<dbReference type="HAMAP" id="MF_01928">
    <property type="entry name" value="PurK"/>
    <property type="match status" value="1"/>
</dbReference>
<feature type="binding site" evidence="6">
    <location>
        <begin position="174"/>
        <end position="177"/>
    </location>
    <ligand>
        <name>ATP</name>
        <dbReference type="ChEBI" id="CHEBI:30616"/>
    </ligand>
</feature>
<comment type="caution">
    <text evidence="6">Lacks conserved residue(s) required for the propagation of feature annotation.</text>
</comment>
<dbReference type="Gene3D" id="3.40.50.20">
    <property type="match status" value="1"/>
</dbReference>
<dbReference type="Pfam" id="PF17769">
    <property type="entry name" value="PurK_C"/>
    <property type="match status" value="1"/>
</dbReference>
<dbReference type="Gene3D" id="3.30.1490.20">
    <property type="entry name" value="ATP-grasp fold, A domain"/>
    <property type="match status" value="1"/>
</dbReference>
<dbReference type="GO" id="GO:0005524">
    <property type="term" value="F:ATP binding"/>
    <property type="evidence" value="ECO:0007669"/>
    <property type="project" value="UniProtKB-UniRule"/>
</dbReference>
<dbReference type="UniPathway" id="UPA00074">
    <property type="reaction ID" value="UER00942"/>
</dbReference>
<feature type="binding site" evidence="6">
    <location>
        <position position="182"/>
    </location>
    <ligand>
        <name>ATP</name>
        <dbReference type="ChEBI" id="CHEBI:30616"/>
    </ligand>
</feature>
<name>A0A1I2BLV7_9BACT</name>
<dbReference type="Proteomes" id="UP000199513">
    <property type="component" value="Unassembled WGS sequence"/>
</dbReference>
<feature type="binding site" evidence="6">
    <location>
        <begin position="261"/>
        <end position="262"/>
    </location>
    <ligand>
        <name>ATP</name>
        <dbReference type="ChEBI" id="CHEBI:30616"/>
    </ligand>
</feature>
<dbReference type="InterPro" id="IPR011761">
    <property type="entry name" value="ATP-grasp"/>
</dbReference>
<dbReference type="PANTHER" id="PTHR11609:SF5">
    <property type="entry name" value="PHOSPHORIBOSYLAMINOIMIDAZOLE CARBOXYLASE"/>
    <property type="match status" value="1"/>
</dbReference>
<evidence type="ECO:0000313" key="9">
    <source>
        <dbReference type="EMBL" id="SFE57145.1"/>
    </source>
</evidence>
<comment type="pathway">
    <text evidence="6 7">Purine metabolism; IMP biosynthesis via de novo pathway; 5-amino-1-(5-phospho-D-ribosyl)imidazole-4-carboxylate from 5-amino-1-(5-phospho-D-ribosyl)imidazole (N5-CAIR route): step 1/2.</text>
</comment>
<dbReference type="SUPFAM" id="SSF52440">
    <property type="entry name" value="PreATP-grasp domain"/>
    <property type="match status" value="1"/>
</dbReference>
<comment type="similarity">
    <text evidence="6 7">Belongs to the PurK/PurT family.</text>
</comment>
<comment type="function">
    <text evidence="7">Catalyzes the ATP-dependent conversion of 5-aminoimidazole ribonucleotide (AIR) and HCO(3)- to N5-carboxyaminoimidazole ribonucleotide (N5-CAIR).</text>
</comment>
<dbReference type="SUPFAM" id="SSF51246">
    <property type="entry name" value="Rudiment single hybrid motif"/>
    <property type="match status" value="1"/>
</dbReference>
<organism evidence="9 10">
    <name type="scientific">Thermoflexibacter ruber</name>
    <dbReference type="NCBI Taxonomy" id="1003"/>
    <lineage>
        <taxon>Bacteria</taxon>
        <taxon>Pseudomonadati</taxon>
        <taxon>Bacteroidota</taxon>
        <taxon>Cytophagia</taxon>
        <taxon>Cytophagales</taxon>
        <taxon>Thermoflexibacteraceae</taxon>
        <taxon>Thermoflexibacter</taxon>
    </lineage>
</organism>
<accession>A0A1I2BLV7</accession>
<evidence type="ECO:0000256" key="2">
    <source>
        <dbReference type="ARBA" id="ARBA00022755"/>
    </source>
</evidence>